<comment type="similarity">
    <text evidence="1 5">Belongs to the glycosyl hydrolase 43 family.</text>
</comment>
<proteinExistence type="inferred from homology"/>
<dbReference type="InterPro" id="IPR023296">
    <property type="entry name" value="Glyco_hydro_beta-prop_sf"/>
</dbReference>
<name>A0AAF0EVJ3_9BASI</name>
<evidence type="ECO:0000256" key="1">
    <source>
        <dbReference type="ARBA" id="ARBA00009865"/>
    </source>
</evidence>
<dbReference type="EMBL" id="CP119879">
    <property type="protein sequence ID" value="WFD35840.1"/>
    <property type="molecule type" value="Genomic_DNA"/>
</dbReference>
<dbReference type="PANTHER" id="PTHR43817">
    <property type="entry name" value="GLYCOSYL HYDROLASE"/>
    <property type="match status" value="1"/>
</dbReference>
<dbReference type="GO" id="GO:0005975">
    <property type="term" value="P:carbohydrate metabolic process"/>
    <property type="evidence" value="ECO:0007669"/>
    <property type="project" value="InterPro"/>
</dbReference>
<evidence type="ECO:0000256" key="5">
    <source>
        <dbReference type="RuleBase" id="RU361187"/>
    </source>
</evidence>
<sequence>MSNRPICSVDTPDPWVIAANGVFYMMSTLGNHLEIWESRVLEDFHNPRRAKVFDPQGSGWGNGMWAPELHNINGTWYIYFCGERDGQGPASRRTLIMQSDRQDPMDESGWRFMGQLKGVPEHWAIDATVFYPRPNELWCCYSGWPLNDHTDTEQDLFLVRLANPLEAIPDTLTVISRPKYPWERPDGGKRGVNEGPEWLEVPGFRGIVYSAHGSWTCDYKLGLLELVGDNPGDPNSWRKRKMPLLACDAPRGGPYGPGHASFIPSPNGDGTVFCVYHGTENQDDGWDNRKARVIAFRPEHFHQDAHPCCCAYASNAPITGFNPHGDLGTQVKGIGSKLFKSLKNL</sequence>
<evidence type="ECO:0000256" key="4">
    <source>
        <dbReference type="ARBA" id="ARBA00023295"/>
    </source>
</evidence>
<keyword evidence="3 5" id="KW-0378">Hydrolase</keyword>
<evidence type="ECO:0000313" key="7">
    <source>
        <dbReference type="Proteomes" id="UP001219933"/>
    </source>
</evidence>
<dbReference type="Gene3D" id="2.115.10.20">
    <property type="entry name" value="Glycosyl hydrolase domain, family 43"/>
    <property type="match status" value="1"/>
</dbReference>
<protein>
    <submittedName>
        <fullName evidence="6">Uncharacterized protein</fullName>
    </submittedName>
</protein>
<dbReference type="GO" id="GO:0004553">
    <property type="term" value="F:hydrolase activity, hydrolyzing O-glycosyl compounds"/>
    <property type="evidence" value="ECO:0007669"/>
    <property type="project" value="InterPro"/>
</dbReference>
<dbReference type="Proteomes" id="UP001219933">
    <property type="component" value="Chromosome 3"/>
</dbReference>
<reference evidence="6" key="1">
    <citation type="submission" date="2023-03" db="EMBL/GenBank/DDBJ databases">
        <title>Mating type loci evolution in Malassezia.</title>
        <authorList>
            <person name="Coelho M.A."/>
        </authorList>
    </citation>
    <scope>NUCLEOTIDE SEQUENCE</scope>
    <source>
        <strain evidence="6">CBS 11721</strain>
    </source>
</reference>
<evidence type="ECO:0000256" key="3">
    <source>
        <dbReference type="ARBA" id="ARBA00022801"/>
    </source>
</evidence>
<evidence type="ECO:0000256" key="2">
    <source>
        <dbReference type="ARBA" id="ARBA00022729"/>
    </source>
</evidence>
<dbReference type="InterPro" id="IPR006710">
    <property type="entry name" value="Glyco_hydro_43"/>
</dbReference>
<organism evidence="6 7">
    <name type="scientific">Malassezia cuniculi</name>
    <dbReference type="NCBI Taxonomy" id="948313"/>
    <lineage>
        <taxon>Eukaryota</taxon>
        <taxon>Fungi</taxon>
        <taxon>Dikarya</taxon>
        <taxon>Basidiomycota</taxon>
        <taxon>Ustilaginomycotina</taxon>
        <taxon>Malasseziomycetes</taxon>
        <taxon>Malasseziales</taxon>
        <taxon>Malasseziaceae</taxon>
        <taxon>Malassezia</taxon>
    </lineage>
</organism>
<keyword evidence="2" id="KW-0732">Signal</keyword>
<dbReference type="AlphaFoldDB" id="A0AAF0EVJ3"/>
<keyword evidence="4 5" id="KW-0326">Glycosidase</keyword>
<keyword evidence="7" id="KW-1185">Reference proteome</keyword>
<accession>A0AAF0EVJ3</accession>
<dbReference type="Pfam" id="PF04616">
    <property type="entry name" value="Glyco_hydro_43"/>
    <property type="match status" value="1"/>
</dbReference>
<dbReference type="CDD" id="cd18820">
    <property type="entry name" value="GH43_LbAraf43-like"/>
    <property type="match status" value="1"/>
</dbReference>
<gene>
    <name evidence="6" type="ORF">MCUN1_002708</name>
</gene>
<dbReference type="PANTHER" id="PTHR43817:SF1">
    <property type="entry name" value="HYDROLASE, FAMILY 43, PUTATIVE (AFU_ORTHOLOGUE AFUA_3G01660)-RELATED"/>
    <property type="match status" value="1"/>
</dbReference>
<dbReference type="SUPFAM" id="SSF75005">
    <property type="entry name" value="Arabinanase/levansucrase/invertase"/>
    <property type="match status" value="1"/>
</dbReference>
<evidence type="ECO:0000313" key="6">
    <source>
        <dbReference type="EMBL" id="WFD35840.1"/>
    </source>
</evidence>